<keyword evidence="2" id="KW-0812">Transmembrane</keyword>
<dbReference type="SUPFAM" id="SSF74653">
    <property type="entry name" value="TolA/TonB C-terminal domain"/>
    <property type="match status" value="1"/>
</dbReference>
<accession>E1X693</accession>
<feature type="transmembrane region" description="Helical" evidence="2">
    <location>
        <begin position="12"/>
        <end position="34"/>
    </location>
</feature>
<dbReference type="Pfam" id="PF13103">
    <property type="entry name" value="TonB_2"/>
    <property type="match status" value="1"/>
</dbReference>
<name>E1X693_HALMS</name>
<evidence type="ECO:0000256" key="2">
    <source>
        <dbReference type="SAM" id="Phobius"/>
    </source>
</evidence>
<sequence length="296" mass="33095">MNSWAKIQMDNYGTSLVLSILINIILMALTSLLFNIKPSVPDSSAQLINGRPVIKVKSFRTVGVKNGNKKTFSVPTKSPSKKSSNKTQSSSSSQSLDLSQLGSISKEQTAPSPAPTQGMTKYKSDDSRFKFEAKAPLKQRLHKQQQQLQGDVLKQLAANPSFASALSNKGFNVQFDPPEGIPEDELNSVEKIFYSFQKRTYETYLNSFLKTYYNNLTANPNLRNDLSSQRHRLNARVQFDKNGHILSVKILKSSNSDSVHDLFETTLDAMRSIPNPPKDLLGKDGNFTIYYSLYIN</sequence>
<dbReference type="HOGENOM" id="CLU_939314_0_0_7"/>
<feature type="compositionally biased region" description="Low complexity" evidence="1">
    <location>
        <begin position="69"/>
        <end position="78"/>
    </location>
</feature>
<feature type="region of interest" description="Disordered" evidence="1">
    <location>
        <begin position="67"/>
        <end position="124"/>
    </location>
</feature>
<evidence type="ECO:0000313" key="3">
    <source>
        <dbReference type="EMBL" id="CBW27438.1"/>
    </source>
</evidence>
<dbReference type="AlphaFoldDB" id="E1X693"/>
<keyword evidence="2" id="KW-0472">Membrane</keyword>
<feature type="compositionally biased region" description="Polar residues" evidence="1">
    <location>
        <begin position="106"/>
        <end position="119"/>
    </location>
</feature>
<dbReference type="KEGG" id="bmx:BMS_2657"/>
<organism evidence="3 4">
    <name type="scientific">Halobacteriovorax marinus (strain ATCC BAA-682 / DSM 15412 / SJ)</name>
    <name type="common">Bacteriovorax marinus</name>
    <dbReference type="NCBI Taxonomy" id="862908"/>
    <lineage>
        <taxon>Bacteria</taxon>
        <taxon>Pseudomonadati</taxon>
        <taxon>Bdellovibrionota</taxon>
        <taxon>Bacteriovoracia</taxon>
        <taxon>Bacteriovoracales</taxon>
        <taxon>Halobacteriovoraceae</taxon>
        <taxon>Halobacteriovorax</taxon>
    </lineage>
</organism>
<gene>
    <name evidence="3" type="ordered locus">BMS_2657</name>
</gene>
<dbReference type="PATRIC" id="fig|862908.3.peg.2537"/>
<protein>
    <submittedName>
        <fullName evidence="3">Exported protein</fullName>
    </submittedName>
</protein>
<dbReference type="Proteomes" id="UP000008963">
    <property type="component" value="Chromosome"/>
</dbReference>
<proteinExistence type="predicted"/>
<keyword evidence="4" id="KW-1185">Reference proteome</keyword>
<dbReference type="EMBL" id="FQ312005">
    <property type="protein sequence ID" value="CBW27438.1"/>
    <property type="molecule type" value="Genomic_DNA"/>
</dbReference>
<keyword evidence="2" id="KW-1133">Transmembrane helix</keyword>
<dbReference type="OrthoDB" id="5294810at2"/>
<evidence type="ECO:0000313" key="4">
    <source>
        <dbReference type="Proteomes" id="UP000008963"/>
    </source>
</evidence>
<feature type="compositionally biased region" description="Low complexity" evidence="1">
    <location>
        <begin position="85"/>
        <end position="105"/>
    </location>
</feature>
<dbReference type="RefSeq" id="WP_014245213.1">
    <property type="nucleotide sequence ID" value="NC_016620.1"/>
</dbReference>
<evidence type="ECO:0000256" key="1">
    <source>
        <dbReference type="SAM" id="MobiDB-lite"/>
    </source>
</evidence>
<reference evidence="4" key="1">
    <citation type="journal article" date="2013" name="ISME J.">
        <title>A small predatory core genome in the divergent marine Bacteriovorax marinus SJ and the terrestrial Bdellovibrio bacteriovorus.</title>
        <authorList>
            <person name="Crossman L.C."/>
            <person name="Chen H."/>
            <person name="Cerdeno-Tarraga A.M."/>
            <person name="Brooks K."/>
            <person name="Quail M.A."/>
            <person name="Pineiro S.A."/>
            <person name="Hobley L."/>
            <person name="Sockett R.E."/>
            <person name="Bentley S.D."/>
            <person name="Parkhill J."/>
            <person name="Williams H.N."/>
            <person name="Stine O.C."/>
        </authorList>
    </citation>
    <scope>NUCLEOTIDE SEQUENCE [LARGE SCALE GENOMIC DNA]</scope>
    <source>
        <strain evidence="4">ATCC BAA-682 / DSM 15412 / SJ</strain>
    </source>
</reference>